<name>A0A6J4SZN8_9SPHN</name>
<dbReference type="Gene3D" id="3.30.950.10">
    <property type="entry name" value="Methyltransferase, Cobalt-precorrin-4 Transmethylase, Domain 2"/>
    <property type="match status" value="1"/>
</dbReference>
<keyword evidence="2 6" id="KW-0698">rRNA processing</keyword>
<dbReference type="PANTHER" id="PTHR46111:SF1">
    <property type="entry name" value="RIBOSOMAL RNA SMALL SUBUNIT METHYLTRANSFERASE I"/>
    <property type="match status" value="1"/>
</dbReference>
<dbReference type="GO" id="GO:0070677">
    <property type="term" value="F:rRNA (cytosine-2'-O-)-methyltransferase activity"/>
    <property type="evidence" value="ECO:0007669"/>
    <property type="project" value="UniProtKB-UniRule"/>
</dbReference>
<evidence type="ECO:0000259" key="8">
    <source>
        <dbReference type="Pfam" id="PF23016"/>
    </source>
</evidence>
<dbReference type="Pfam" id="PF23016">
    <property type="entry name" value="RsmI_C"/>
    <property type="match status" value="1"/>
</dbReference>
<dbReference type="Pfam" id="PF00590">
    <property type="entry name" value="TP_methylase"/>
    <property type="match status" value="1"/>
</dbReference>
<keyword evidence="3 6" id="KW-0489">Methyltransferase</keyword>
<dbReference type="InterPro" id="IPR018063">
    <property type="entry name" value="SAM_MeTrfase_RsmI_CS"/>
</dbReference>
<dbReference type="SUPFAM" id="SSF53790">
    <property type="entry name" value="Tetrapyrrole methylase"/>
    <property type="match status" value="1"/>
</dbReference>
<evidence type="ECO:0000256" key="6">
    <source>
        <dbReference type="HAMAP-Rule" id="MF_01877"/>
    </source>
</evidence>
<dbReference type="EMBL" id="CADCWB010000060">
    <property type="protein sequence ID" value="CAA9510069.1"/>
    <property type="molecule type" value="Genomic_DNA"/>
</dbReference>
<dbReference type="GO" id="GO:0005737">
    <property type="term" value="C:cytoplasm"/>
    <property type="evidence" value="ECO:0007669"/>
    <property type="project" value="UniProtKB-SubCell"/>
</dbReference>
<dbReference type="InterPro" id="IPR053910">
    <property type="entry name" value="RsmI_HTH"/>
</dbReference>
<dbReference type="InterPro" id="IPR014776">
    <property type="entry name" value="4pyrrole_Mease_sub2"/>
</dbReference>
<keyword evidence="5 6" id="KW-0949">S-adenosyl-L-methionine</keyword>
<evidence type="ECO:0000256" key="2">
    <source>
        <dbReference type="ARBA" id="ARBA00022552"/>
    </source>
</evidence>
<reference evidence="9" key="1">
    <citation type="submission" date="2020-02" db="EMBL/GenBank/DDBJ databases">
        <authorList>
            <person name="Meier V. D."/>
        </authorList>
    </citation>
    <scope>NUCLEOTIDE SEQUENCE</scope>
    <source>
        <strain evidence="9">AVDCRST_MAG62</strain>
    </source>
</reference>
<protein>
    <recommendedName>
        <fullName evidence="6">Ribosomal RNA small subunit methyltransferase I</fullName>
        <ecNumber evidence="6">2.1.1.198</ecNumber>
    </recommendedName>
    <alternativeName>
        <fullName evidence="6">16S rRNA 2'-O-ribose C1402 methyltransferase</fullName>
    </alternativeName>
    <alternativeName>
        <fullName evidence="6">rRNA (cytidine-2'-O-)-methyltransferase RsmI</fullName>
    </alternativeName>
</protein>
<dbReference type="FunFam" id="3.30.950.10:FF:000002">
    <property type="entry name" value="Ribosomal RNA small subunit methyltransferase I"/>
    <property type="match status" value="1"/>
</dbReference>
<keyword evidence="4 6" id="KW-0808">Transferase</keyword>
<evidence type="ECO:0000259" key="7">
    <source>
        <dbReference type="Pfam" id="PF00590"/>
    </source>
</evidence>
<evidence type="ECO:0000256" key="1">
    <source>
        <dbReference type="ARBA" id="ARBA00022490"/>
    </source>
</evidence>
<accession>A0A6J4SZN8</accession>
<feature type="domain" description="Tetrapyrrole methylase" evidence="7">
    <location>
        <begin position="15"/>
        <end position="213"/>
    </location>
</feature>
<dbReference type="PROSITE" id="PS01296">
    <property type="entry name" value="RSMI"/>
    <property type="match status" value="1"/>
</dbReference>
<evidence type="ECO:0000313" key="9">
    <source>
        <dbReference type="EMBL" id="CAA9510069.1"/>
    </source>
</evidence>
<keyword evidence="1 6" id="KW-0963">Cytoplasm</keyword>
<feature type="domain" description="RsmI HTH" evidence="8">
    <location>
        <begin position="238"/>
        <end position="281"/>
    </location>
</feature>
<dbReference type="CDD" id="cd11648">
    <property type="entry name" value="RsmI"/>
    <property type="match status" value="1"/>
</dbReference>
<comment type="catalytic activity">
    <reaction evidence="6">
        <text>cytidine(1402) in 16S rRNA + S-adenosyl-L-methionine = 2'-O-methylcytidine(1402) in 16S rRNA + S-adenosyl-L-homocysteine + H(+)</text>
        <dbReference type="Rhea" id="RHEA:42924"/>
        <dbReference type="Rhea" id="RHEA-COMP:10285"/>
        <dbReference type="Rhea" id="RHEA-COMP:10286"/>
        <dbReference type="ChEBI" id="CHEBI:15378"/>
        <dbReference type="ChEBI" id="CHEBI:57856"/>
        <dbReference type="ChEBI" id="CHEBI:59789"/>
        <dbReference type="ChEBI" id="CHEBI:74495"/>
        <dbReference type="ChEBI" id="CHEBI:82748"/>
        <dbReference type="EC" id="2.1.1.198"/>
    </reaction>
</comment>
<dbReference type="HAMAP" id="MF_01877">
    <property type="entry name" value="16SrRNA_methyltr_I"/>
    <property type="match status" value="1"/>
</dbReference>
<sequence>MSCRARMSEPLPPGLYIVATPIGNLGDLTVRAADVLRRVNLVLAEDKRVTAKLLAHVGAKARMQAYHDHSSEEDRLAVLARLSTQAVALVSDAGTPLISDPGFKLVRAARAAGFAVHSLPGPCAAIAALTLSGLATDRFLFVGFLPSKAGARGEALAELAGVRATLVFYESGPRLGASLAAMAEVLGGREAAVVREITKLHEETVAGTLGELAQRYAESGPRGEIVVVVAPPLAPEPAGEEELDRVLAHALAELSPSRAAAQVAEQLRLPRKQVYARALVLAGDKRDPLA</sequence>
<comment type="subcellular location">
    <subcellularLocation>
        <location evidence="6">Cytoplasm</location>
    </subcellularLocation>
</comment>
<dbReference type="InterPro" id="IPR008189">
    <property type="entry name" value="rRNA_ssu_MeTfrase_I"/>
</dbReference>
<dbReference type="InterPro" id="IPR000878">
    <property type="entry name" value="4pyrrol_Mease"/>
</dbReference>
<comment type="similarity">
    <text evidence="6">Belongs to the methyltransferase superfamily. RsmI family.</text>
</comment>
<dbReference type="NCBIfam" id="TIGR00096">
    <property type="entry name" value="16S rRNA (cytidine(1402)-2'-O)-methyltransferase"/>
    <property type="match status" value="1"/>
</dbReference>
<dbReference type="InterPro" id="IPR014777">
    <property type="entry name" value="4pyrrole_Mease_sub1"/>
</dbReference>
<dbReference type="Gene3D" id="3.40.1010.10">
    <property type="entry name" value="Cobalt-precorrin-4 Transmethylase, Domain 1"/>
    <property type="match status" value="1"/>
</dbReference>
<dbReference type="PIRSF" id="PIRSF005917">
    <property type="entry name" value="MTase_YraL"/>
    <property type="match status" value="1"/>
</dbReference>
<dbReference type="AlphaFoldDB" id="A0A6J4SZN8"/>
<dbReference type="EC" id="2.1.1.198" evidence="6"/>
<proteinExistence type="inferred from homology"/>
<organism evidence="9">
    <name type="scientific">uncultured Sphingomonas sp</name>
    <dbReference type="NCBI Taxonomy" id="158754"/>
    <lineage>
        <taxon>Bacteria</taxon>
        <taxon>Pseudomonadati</taxon>
        <taxon>Pseudomonadota</taxon>
        <taxon>Alphaproteobacteria</taxon>
        <taxon>Sphingomonadales</taxon>
        <taxon>Sphingomonadaceae</taxon>
        <taxon>Sphingomonas</taxon>
        <taxon>environmental samples</taxon>
    </lineage>
</organism>
<dbReference type="PANTHER" id="PTHR46111">
    <property type="entry name" value="RIBOSOMAL RNA SMALL SUBUNIT METHYLTRANSFERASE I"/>
    <property type="match status" value="1"/>
</dbReference>
<evidence type="ECO:0000256" key="4">
    <source>
        <dbReference type="ARBA" id="ARBA00022679"/>
    </source>
</evidence>
<comment type="function">
    <text evidence="6">Catalyzes the 2'-O-methylation of the ribose of cytidine 1402 (C1402) in 16S rRNA.</text>
</comment>
<dbReference type="InterPro" id="IPR035996">
    <property type="entry name" value="4pyrrol_Methylase_sf"/>
</dbReference>
<gene>
    <name evidence="6" type="primary">rsmI</name>
    <name evidence="9" type="ORF">AVDCRST_MAG62-470</name>
</gene>
<evidence type="ECO:0000256" key="3">
    <source>
        <dbReference type="ARBA" id="ARBA00022603"/>
    </source>
</evidence>
<evidence type="ECO:0000256" key="5">
    <source>
        <dbReference type="ARBA" id="ARBA00022691"/>
    </source>
</evidence>